<comment type="caution">
    <text evidence="2">The sequence shown here is derived from an EMBL/GenBank/DDBJ whole genome shotgun (WGS) entry which is preliminary data.</text>
</comment>
<sequence length="152" mass="16300">MKRPSFFTLVAILSLLSLLIVACGNPIAETQASTTPASTKTTFANRMDQSITNVDRVPSPTATAAAQNVPDPTPTVDPMKTLTISWNAMPSTIYTVGVANVRSIPFTGGYIIKTVAAAQALTVYGTVNGENFEQWTSLVSRLRSNQYAPIYL</sequence>
<evidence type="ECO:0008006" key="4">
    <source>
        <dbReference type="Google" id="ProtNLM"/>
    </source>
</evidence>
<dbReference type="EMBL" id="BNJJ01000007">
    <property type="protein sequence ID" value="GHO84973.1"/>
    <property type="molecule type" value="Genomic_DNA"/>
</dbReference>
<organism evidence="2 3">
    <name type="scientific">Dictyobacter formicarum</name>
    <dbReference type="NCBI Taxonomy" id="2778368"/>
    <lineage>
        <taxon>Bacteria</taxon>
        <taxon>Bacillati</taxon>
        <taxon>Chloroflexota</taxon>
        <taxon>Ktedonobacteria</taxon>
        <taxon>Ktedonobacterales</taxon>
        <taxon>Dictyobacteraceae</taxon>
        <taxon>Dictyobacter</taxon>
    </lineage>
</organism>
<proteinExistence type="predicted"/>
<gene>
    <name evidence="2" type="ORF">KSZ_29790</name>
</gene>
<evidence type="ECO:0000313" key="2">
    <source>
        <dbReference type="EMBL" id="GHO84973.1"/>
    </source>
</evidence>
<dbReference type="PROSITE" id="PS51257">
    <property type="entry name" value="PROKAR_LIPOPROTEIN"/>
    <property type="match status" value="1"/>
</dbReference>
<name>A0ABQ3VGP1_9CHLR</name>
<keyword evidence="3" id="KW-1185">Reference proteome</keyword>
<accession>A0ABQ3VGP1</accession>
<dbReference type="RefSeq" id="WP_201362592.1">
    <property type="nucleotide sequence ID" value="NZ_BNJJ01000007.1"/>
</dbReference>
<dbReference type="Proteomes" id="UP000635565">
    <property type="component" value="Unassembled WGS sequence"/>
</dbReference>
<keyword evidence="1" id="KW-0732">Signal</keyword>
<protein>
    <recommendedName>
        <fullName evidence="4">Fibronectin type-III domain-containing protein</fullName>
    </recommendedName>
</protein>
<reference evidence="2 3" key="1">
    <citation type="journal article" date="2021" name="Int. J. Syst. Evol. Microbiol.">
        <title>Reticulibacter mediterranei gen. nov., sp. nov., within the new family Reticulibacteraceae fam. nov., and Ktedonospora formicarum gen. nov., sp. nov., Ktedonobacter robiniae sp. nov., Dictyobacter formicarum sp. nov. and Dictyobacter arantiisoli sp. nov., belonging to the class Ktedonobacteria.</title>
        <authorList>
            <person name="Yabe S."/>
            <person name="Zheng Y."/>
            <person name="Wang C.M."/>
            <person name="Sakai Y."/>
            <person name="Abe K."/>
            <person name="Yokota A."/>
            <person name="Donadio S."/>
            <person name="Cavaletti L."/>
            <person name="Monciardini P."/>
        </authorList>
    </citation>
    <scope>NUCLEOTIDE SEQUENCE [LARGE SCALE GENOMIC DNA]</scope>
    <source>
        <strain evidence="2 3">SOSP1-9</strain>
    </source>
</reference>
<feature type="signal peptide" evidence="1">
    <location>
        <begin position="1"/>
        <end position="28"/>
    </location>
</feature>
<evidence type="ECO:0000313" key="3">
    <source>
        <dbReference type="Proteomes" id="UP000635565"/>
    </source>
</evidence>
<evidence type="ECO:0000256" key="1">
    <source>
        <dbReference type="SAM" id="SignalP"/>
    </source>
</evidence>
<feature type="chain" id="PRO_5045866485" description="Fibronectin type-III domain-containing protein" evidence="1">
    <location>
        <begin position="29"/>
        <end position="152"/>
    </location>
</feature>